<dbReference type="Gramene" id="ONK56615">
    <property type="protein sequence ID" value="ONK56615"/>
    <property type="gene ID" value="A4U43_C10F10760"/>
</dbReference>
<keyword evidence="6" id="KW-1185">Reference proteome</keyword>
<evidence type="ECO:0000259" key="4">
    <source>
        <dbReference type="SMART" id="SM00768"/>
    </source>
</evidence>
<feature type="signal peptide" evidence="3">
    <location>
        <begin position="1"/>
        <end position="26"/>
    </location>
</feature>
<dbReference type="Gene3D" id="1.20.58.1040">
    <property type="match status" value="1"/>
</dbReference>
<dbReference type="InterPro" id="IPR044788">
    <property type="entry name" value="X8_dom_prot"/>
</dbReference>
<dbReference type="Pfam" id="PF07983">
    <property type="entry name" value="X8"/>
    <property type="match status" value="1"/>
</dbReference>
<feature type="compositionally biased region" description="Pro residues" evidence="2">
    <location>
        <begin position="41"/>
        <end position="50"/>
    </location>
</feature>
<gene>
    <name evidence="5" type="ORF">A4U43_C10F10760</name>
</gene>
<dbReference type="PANTHER" id="PTHR31044">
    <property type="entry name" value="BETA-1,3 GLUCANASE"/>
    <property type="match status" value="1"/>
</dbReference>
<feature type="region of interest" description="Disordered" evidence="2">
    <location>
        <begin position="41"/>
        <end position="65"/>
    </location>
</feature>
<dbReference type="GO" id="GO:0009506">
    <property type="term" value="C:plasmodesma"/>
    <property type="evidence" value="ECO:0007669"/>
    <property type="project" value="UniProtKB-ARBA"/>
</dbReference>
<dbReference type="EMBL" id="CM007390">
    <property type="protein sequence ID" value="ONK56615.1"/>
    <property type="molecule type" value="Genomic_DNA"/>
</dbReference>
<evidence type="ECO:0000256" key="1">
    <source>
        <dbReference type="ARBA" id="ARBA00022729"/>
    </source>
</evidence>
<accession>A0A5P1E585</accession>
<evidence type="ECO:0000313" key="6">
    <source>
        <dbReference type="Proteomes" id="UP000243459"/>
    </source>
</evidence>
<evidence type="ECO:0000313" key="5">
    <source>
        <dbReference type="EMBL" id="ONK56615.1"/>
    </source>
</evidence>
<protein>
    <recommendedName>
        <fullName evidence="4">X8 domain-containing protein</fullName>
    </recommendedName>
</protein>
<feature type="compositionally biased region" description="Polar residues" evidence="2">
    <location>
        <begin position="51"/>
        <end position="65"/>
    </location>
</feature>
<proteinExistence type="predicted"/>
<evidence type="ECO:0000256" key="2">
    <source>
        <dbReference type="SAM" id="MobiDB-lite"/>
    </source>
</evidence>
<organism evidence="5 6">
    <name type="scientific">Asparagus officinalis</name>
    <name type="common">Garden asparagus</name>
    <dbReference type="NCBI Taxonomy" id="4686"/>
    <lineage>
        <taxon>Eukaryota</taxon>
        <taxon>Viridiplantae</taxon>
        <taxon>Streptophyta</taxon>
        <taxon>Embryophyta</taxon>
        <taxon>Tracheophyta</taxon>
        <taxon>Spermatophyta</taxon>
        <taxon>Magnoliopsida</taxon>
        <taxon>Liliopsida</taxon>
        <taxon>Asparagales</taxon>
        <taxon>Asparagaceae</taxon>
        <taxon>Asparagoideae</taxon>
        <taxon>Asparagus</taxon>
    </lineage>
</organism>
<keyword evidence="1 3" id="KW-0732">Signal</keyword>
<evidence type="ECO:0000256" key="3">
    <source>
        <dbReference type="SAM" id="SignalP"/>
    </source>
</evidence>
<dbReference type="AlphaFoldDB" id="A0A5P1E585"/>
<dbReference type="Proteomes" id="UP000243459">
    <property type="component" value="Chromosome 10"/>
</dbReference>
<name>A0A5P1E585_ASPOF</name>
<dbReference type="InterPro" id="IPR012946">
    <property type="entry name" value="X8"/>
</dbReference>
<dbReference type="SMART" id="SM00768">
    <property type="entry name" value="X8"/>
    <property type="match status" value="1"/>
</dbReference>
<reference evidence="6" key="1">
    <citation type="journal article" date="2017" name="Nat. Commun.">
        <title>The asparagus genome sheds light on the origin and evolution of a young Y chromosome.</title>
        <authorList>
            <person name="Harkess A."/>
            <person name="Zhou J."/>
            <person name="Xu C."/>
            <person name="Bowers J.E."/>
            <person name="Van der Hulst R."/>
            <person name="Ayyampalayam S."/>
            <person name="Mercati F."/>
            <person name="Riccardi P."/>
            <person name="McKain M.R."/>
            <person name="Kakrana A."/>
            <person name="Tang H."/>
            <person name="Ray J."/>
            <person name="Groenendijk J."/>
            <person name="Arikit S."/>
            <person name="Mathioni S.M."/>
            <person name="Nakano M."/>
            <person name="Shan H."/>
            <person name="Telgmann-Rauber A."/>
            <person name="Kanno A."/>
            <person name="Yue Z."/>
            <person name="Chen H."/>
            <person name="Li W."/>
            <person name="Chen Y."/>
            <person name="Xu X."/>
            <person name="Zhang Y."/>
            <person name="Luo S."/>
            <person name="Chen H."/>
            <person name="Gao J."/>
            <person name="Mao Z."/>
            <person name="Pires J.C."/>
            <person name="Luo M."/>
            <person name="Kudrna D."/>
            <person name="Wing R.A."/>
            <person name="Meyers B.C."/>
            <person name="Yi K."/>
            <person name="Kong H."/>
            <person name="Lavrijsen P."/>
            <person name="Sunseri F."/>
            <person name="Falavigna A."/>
            <person name="Ye Y."/>
            <person name="Leebens-Mack J.H."/>
            <person name="Chen G."/>
        </authorList>
    </citation>
    <scope>NUCLEOTIDE SEQUENCE [LARGE SCALE GENOMIC DNA]</scope>
    <source>
        <strain evidence="6">cv. DH0086</strain>
    </source>
</reference>
<feature type="domain" description="X8" evidence="4">
    <location>
        <begin position="65"/>
        <end position="141"/>
    </location>
</feature>
<dbReference type="PANTHER" id="PTHR31044:SF120">
    <property type="entry name" value="CARBOHYDRATE-BINDING X8 DOMAIN SUPERFAMILY PROTEIN"/>
    <property type="match status" value="1"/>
</dbReference>
<feature type="chain" id="PRO_5024366497" description="X8 domain-containing protein" evidence="3">
    <location>
        <begin position="27"/>
        <end position="166"/>
    </location>
</feature>
<sequence>MGQPRPPHPTPLLLLLLLLSHSSLLSLLLLLSHSPLPPVTPGTGPFPSPSNTPGTGSNPFRSGQSWCGGEERSPGCALLCRVDGEADCSVVQTSGSCYNPNSLQAHASYAFNSYYQKNPAPTCCDFGGAATLVTTNPSKHFTHMLLTVDDDLDTWMFKSMHVHISN</sequence>